<dbReference type="EMBL" id="CM031820">
    <property type="protein sequence ID" value="KAG6633030.1"/>
    <property type="molecule type" value="Genomic_DNA"/>
</dbReference>
<dbReference type="Proteomes" id="UP000811609">
    <property type="component" value="Chromosome 12"/>
</dbReference>
<organism evidence="1 2">
    <name type="scientific">Carya illinoinensis</name>
    <name type="common">Pecan</name>
    <dbReference type="NCBI Taxonomy" id="32201"/>
    <lineage>
        <taxon>Eukaryota</taxon>
        <taxon>Viridiplantae</taxon>
        <taxon>Streptophyta</taxon>
        <taxon>Embryophyta</taxon>
        <taxon>Tracheophyta</taxon>
        <taxon>Spermatophyta</taxon>
        <taxon>Magnoliopsida</taxon>
        <taxon>eudicotyledons</taxon>
        <taxon>Gunneridae</taxon>
        <taxon>Pentapetalae</taxon>
        <taxon>rosids</taxon>
        <taxon>fabids</taxon>
        <taxon>Fagales</taxon>
        <taxon>Juglandaceae</taxon>
        <taxon>Carya</taxon>
    </lineage>
</organism>
<comment type="caution">
    <text evidence="1">The sequence shown here is derived from an EMBL/GenBank/DDBJ whole genome shotgun (WGS) entry which is preliminary data.</text>
</comment>
<gene>
    <name evidence="1" type="ORF">CIPAW_12G019900</name>
</gene>
<evidence type="ECO:0000313" key="1">
    <source>
        <dbReference type="EMBL" id="KAG6633030.1"/>
    </source>
</evidence>
<name>A0A8T1NWC7_CARIL</name>
<proteinExistence type="predicted"/>
<sequence length="72" mass="8273">MLYYYNVQNFRPRCSVLFPVLFCVFRHSVSWLRGSQHTDLSLSASSSRQVLQILGTIILLASFSRRCQSSSI</sequence>
<keyword evidence="2" id="KW-1185">Reference proteome</keyword>
<evidence type="ECO:0000313" key="2">
    <source>
        <dbReference type="Proteomes" id="UP000811609"/>
    </source>
</evidence>
<reference evidence="1" key="1">
    <citation type="submission" date="2020-12" db="EMBL/GenBank/DDBJ databases">
        <title>WGS assembly of Carya illinoinensis cv. Pawnee.</title>
        <authorList>
            <person name="Platts A."/>
            <person name="Shu S."/>
            <person name="Wright S."/>
            <person name="Barry K."/>
            <person name="Edger P."/>
            <person name="Pires J.C."/>
            <person name="Schmutz J."/>
        </authorList>
    </citation>
    <scope>NUCLEOTIDE SEQUENCE</scope>
    <source>
        <tissue evidence="1">Leaf</tissue>
    </source>
</reference>
<dbReference type="AlphaFoldDB" id="A0A8T1NWC7"/>
<protein>
    <submittedName>
        <fullName evidence="1">Uncharacterized protein</fullName>
    </submittedName>
</protein>
<accession>A0A8T1NWC7</accession>